<accession>A0A9Q1R9E2</accession>
<dbReference type="EMBL" id="JAJAGQ010000013">
    <property type="protein sequence ID" value="KAJ8544651.1"/>
    <property type="molecule type" value="Genomic_DNA"/>
</dbReference>
<feature type="region of interest" description="Disordered" evidence="1">
    <location>
        <begin position="86"/>
        <end position="130"/>
    </location>
</feature>
<organism evidence="2 3">
    <name type="scientific">Anisodus acutangulus</name>
    <dbReference type="NCBI Taxonomy" id="402998"/>
    <lineage>
        <taxon>Eukaryota</taxon>
        <taxon>Viridiplantae</taxon>
        <taxon>Streptophyta</taxon>
        <taxon>Embryophyta</taxon>
        <taxon>Tracheophyta</taxon>
        <taxon>Spermatophyta</taxon>
        <taxon>Magnoliopsida</taxon>
        <taxon>eudicotyledons</taxon>
        <taxon>Gunneridae</taxon>
        <taxon>Pentapetalae</taxon>
        <taxon>asterids</taxon>
        <taxon>lamiids</taxon>
        <taxon>Solanales</taxon>
        <taxon>Solanaceae</taxon>
        <taxon>Solanoideae</taxon>
        <taxon>Hyoscyameae</taxon>
        <taxon>Anisodus</taxon>
    </lineage>
</organism>
<gene>
    <name evidence="2" type="ORF">K7X08_001585</name>
</gene>
<sequence length="130" mass="14702">MEAVQVAEDEKDQIEESMAQMVEDVLAPPELLYPMEWDQEEELRAPSILEQNLTNITLTTLLSLTLHEREESDTYAQIFNATYANADGRGHPDDRWSITPTIDPSRDGPGSMREFQNSNSVSNADTNMEL</sequence>
<dbReference type="Proteomes" id="UP001152561">
    <property type="component" value="Unassembled WGS sequence"/>
</dbReference>
<proteinExistence type="predicted"/>
<dbReference type="AlphaFoldDB" id="A0A9Q1R9E2"/>
<evidence type="ECO:0000256" key="1">
    <source>
        <dbReference type="SAM" id="MobiDB-lite"/>
    </source>
</evidence>
<feature type="compositionally biased region" description="Polar residues" evidence="1">
    <location>
        <begin position="114"/>
        <end position="130"/>
    </location>
</feature>
<protein>
    <submittedName>
        <fullName evidence="2">Uncharacterized protein</fullName>
    </submittedName>
</protein>
<evidence type="ECO:0000313" key="3">
    <source>
        <dbReference type="Proteomes" id="UP001152561"/>
    </source>
</evidence>
<name>A0A9Q1R9E2_9SOLA</name>
<reference evidence="3" key="1">
    <citation type="journal article" date="2023" name="Proc. Natl. Acad. Sci. U.S.A.">
        <title>Genomic and structural basis for evolution of tropane alkaloid biosynthesis.</title>
        <authorList>
            <person name="Wanga Y.-J."/>
            <person name="Taina T."/>
            <person name="Yua J.-Y."/>
            <person name="Lia J."/>
            <person name="Xua B."/>
            <person name="Chenc J."/>
            <person name="D'Auriad J.C."/>
            <person name="Huanga J.-P."/>
            <person name="Huanga S.-X."/>
        </authorList>
    </citation>
    <scope>NUCLEOTIDE SEQUENCE [LARGE SCALE GENOMIC DNA]</scope>
    <source>
        <strain evidence="3">cv. KIB-2019</strain>
    </source>
</reference>
<evidence type="ECO:0000313" key="2">
    <source>
        <dbReference type="EMBL" id="KAJ8544651.1"/>
    </source>
</evidence>
<comment type="caution">
    <text evidence="2">The sequence shown here is derived from an EMBL/GenBank/DDBJ whole genome shotgun (WGS) entry which is preliminary data.</text>
</comment>
<keyword evidence="3" id="KW-1185">Reference proteome</keyword>